<dbReference type="Gene3D" id="2.60.40.2310">
    <property type="match status" value="1"/>
</dbReference>
<keyword evidence="3" id="KW-0732">Signal</keyword>
<reference evidence="11" key="1">
    <citation type="journal article" date="2023" name="Nat. Commun.">
        <title>Diploid and tetraploid genomes of Acorus and the evolution of monocots.</title>
        <authorList>
            <person name="Ma L."/>
            <person name="Liu K.W."/>
            <person name="Li Z."/>
            <person name="Hsiao Y.Y."/>
            <person name="Qi Y."/>
            <person name="Fu T."/>
            <person name="Tang G.D."/>
            <person name="Zhang D."/>
            <person name="Sun W.H."/>
            <person name="Liu D.K."/>
            <person name="Li Y."/>
            <person name="Chen G.Z."/>
            <person name="Liu X.D."/>
            <person name="Liao X.Y."/>
            <person name="Jiang Y.T."/>
            <person name="Yu X."/>
            <person name="Hao Y."/>
            <person name="Huang J."/>
            <person name="Zhao X.W."/>
            <person name="Ke S."/>
            <person name="Chen Y.Y."/>
            <person name="Wu W.L."/>
            <person name="Hsu J.L."/>
            <person name="Lin Y.F."/>
            <person name="Huang M.D."/>
            <person name="Li C.Y."/>
            <person name="Huang L."/>
            <person name="Wang Z.W."/>
            <person name="Zhao X."/>
            <person name="Zhong W.Y."/>
            <person name="Peng D.H."/>
            <person name="Ahmad S."/>
            <person name="Lan S."/>
            <person name="Zhang J.S."/>
            <person name="Tsai W.C."/>
            <person name="Van de Peer Y."/>
            <person name="Liu Z.J."/>
        </authorList>
    </citation>
    <scope>NUCLEOTIDE SEQUENCE</scope>
    <source>
        <strain evidence="11">CP</strain>
    </source>
</reference>
<evidence type="ECO:0000256" key="8">
    <source>
        <dbReference type="SAM" id="MobiDB-lite"/>
    </source>
</evidence>
<name>A0AAV9CFP2_ACOCL</name>
<sequence length="595" mass="62801">MEKLTTHTPDYLDIPSSVWPSLGGAPHAGEGVVIGMIDTGIDPNHPSFDDKGQRPKQGGPNGGFNGTCETGRGFPRGVCGGKIAAARYFALGAIANGDFNASRDYASPFDADGHGRQDYHTAAIAAGNYRTPVMVNGFNYGYASGMAPGAHPWIVSVAASDTDRKYNNSIELGNGQFLPGSGLAPPTSGAAHLQIAVAGDLCRQNDSVMLMQNCMRAEPFVRSLARGKIIVCSYIEMEYITTIVPVVAETMRTVGAAGFILTLDYDLNPSARISLGTVNLPVPGIVLDTVQASSTLWKYYNANTAKGRDGTATRFGATARILDGRHATYTGQSPVVASYSSRGPDVNNAFLQTADLHLGRLEPESESDSFNKGQHFALLSGTSMAAPHVAGVAALIKQRNPHWTPAMVTSALSTTARGPDILADRGDSRGPADPFDCGAGFISPARALDPGLVLEAHFEDYLRFLCAVPGVDGESVMRAVGTGCAGPTGRPADLNVPSVVVSNLVGSMRVMRRLTNVGGEREVYNVTVREPSGVSVRVAPQVFAIERDGAEHLRISIRAESAINEFVFGEIMLKGDRGHVVRIPLAISVTSTLGD</sequence>
<dbReference type="InterPro" id="IPR041469">
    <property type="entry name" value="Subtilisin-like_FN3"/>
</dbReference>
<comment type="caution">
    <text evidence="11">The sequence shown here is derived from an EMBL/GenBank/DDBJ whole genome shotgun (WGS) entry which is preliminary data.</text>
</comment>
<dbReference type="Proteomes" id="UP001180020">
    <property type="component" value="Unassembled WGS sequence"/>
</dbReference>
<dbReference type="EMBL" id="JAUJYO010000020">
    <property type="protein sequence ID" value="KAK1286897.1"/>
    <property type="molecule type" value="Genomic_DNA"/>
</dbReference>
<evidence type="ECO:0000256" key="1">
    <source>
        <dbReference type="ARBA" id="ARBA00011073"/>
    </source>
</evidence>
<feature type="region of interest" description="Disordered" evidence="8">
    <location>
        <begin position="39"/>
        <end position="68"/>
    </location>
</feature>
<organism evidence="11 12">
    <name type="scientific">Acorus calamus</name>
    <name type="common">Sweet flag</name>
    <dbReference type="NCBI Taxonomy" id="4465"/>
    <lineage>
        <taxon>Eukaryota</taxon>
        <taxon>Viridiplantae</taxon>
        <taxon>Streptophyta</taxon>
        <taxon>Embryophyta</taxon>
        <taxon>Tracheophyta</taxon>
        <taxon>Spermatophyta</taxon>
        <taxon>Magnoliopsida</taxon>
        <taxon>Liliopsida</taxon>
        <taxon>Acoraceae</taxon>
        <taxon>Acorus</taxon>
    </lineage>
</organism>
<evidence type="ECO:0000313" key="11">
    <source>
        <dbReference type="EMBL" id="KAK1286897.1"/>
    </source>
</evidence>
<feature type="domain" description="Peptidase S8/S53" evidence="9">
    <location>
        <begin position="29"/>
        <end position="157"/>
    </location>
</feature>
<evidence type="ECO:0000259" key="10">
    <source>
        <dbReference type="Pfam" id="PF17766"/>
    </source>
</evidence>
<proteinExistence type="inferred from homology"/>
<dbReference type="InterPro" id="IPR015500">
    <property type="entry name" value="Peptidase_S8_subtilisin-rel"/>
</dbReference>
<evidence type="ECO:0000313" key="12">
    <source>
        <dbReference type="Proteomes" id="UP001180020"/>
    </source>
</evidence>
<dbReference type="InterPro" id="IPR023828">
    <property type="entry name" value="Peptidase_S8_Ser-AS"/>
</dbReference>
<dbReference type="PROSITE" id="PS00138">
    <property type="entry name" value="SUBTILASE_SER"/>
    <property type="match status" value="1"/>
</dbReference>
<dbReference type="Pfam" id="PF17766">
    <property type="entry name" value="fn3_6"/>
    <property type="match status" value="1"/>
</dbReference>
<evidence type="ECO:0000256" key="6">
    <source>
        <dbReference type="PROSITE-ProRule" id="PRU01240"/>
    </source>
</evidence>
<comment type="similarity">
    <text evidence="1 6 7">Belongs to the peptidase S8 family.</text>
</comment>
<keyword evidence="4 7" id="KW-0378">Hydrolase</keyword>
<dbReference type="InterPro" id="IPR045051">
    <property type="entry name" value="SBT"/>
</dbReference>
<keyword evidence="2 7" id="KW-0645">Protease</keyword>
<dbReference type="PANTHER" id="PTHR10795">
    <property type="entry name" value="PROPROTEIN CONVERTASE SUBTILISIN/KEXIN"/>
    <property type="match status" value="1"/>
</dbReference>
<dbReference type="InterPro" id="IPR000209">
    <property type="entry name" value="Peptidase_S8/S53_dom"/>
</dbReference>
<dbReference type="Gene3D" id="3.40.50.200">
    <property type="entry name" value="Peptidase S8/S53 domain"/>
    <property type="match status" value="1"/>
</dbReference>
<dbReference type="Pfam" id="PF00082">
    <property type="entry name" value="Peptidase_S8"/>
    <property type="match status" value="2"/>
</dbReference>
<dbReference type="InterPro" id="IPR036852">
    <property type="entry name" value="Peptidase_S8/S53_dom_sf"/>
</dbReference>
<evidence type="ECO:0000259" key="9">
    <source>
        <dbReference type="Pfam" id="PF00082"/>
    </source>
</evidence>
<evidence type="ECO:0000256" key="7">
    <source>
        <dbReference type="RuleBase" id="RU003355"/>
    </source>
</evidence>
<dbReference type="InterPro" id="IPR023827">
    <property type="entry name" value="Peptidase_S8_Asp-AS"/>
</dbReference>
<dbReference type="PRINTS" id="PR00723">
    <property type="entry name" value="SUBTILISIN"/>
</dbReference>
<dbReference type="PROSITE" id="PS00136">
    <property type="entry name" value="SUBTILASE_ASP"/>
    <property type="match status" value="1"/>
</dbReference>
<keyword evidence="12" id="KW-1185">Reference proteome</keyword>
<dbReference type="SUPFAM" id="SSF52743">
    <property type="entry name" value="Subtilisin-like"/>
    <property type="match status" value="1"/>
</dbReference>
<protein>
    <submittedName>
        <fullName evidence="11">Uncharacterized protein</fullName>
    </submittedName>
</protein>
<evidence type="ECO:0000256" key="2">
    <source>
        <dbReference type="ARBA" id="ARBA00022670"/>
    </source>
</evidence>
<dbReference type="GO" id="GO:0004252">
    <property type="term" value="F:serine-type endopeptidase activity"/>
    <property type="evidence" value="ECO:0007669"/>
    <property type="project" value="InterPro"/>
</dbReference>
<dbReference type="PROSITE" id="PS51892">
    <property type="entry name" value="SUBTILASE"/>
    <property type="match status" value="1"/>
</dbReference>
<gene>
    <name evidence="11" type="ORF">QJS10_CPB20g01345</name>
</gene>
<accession>A0AAV9CFP2</accession>
<dbReference type="GO" id="GO:0006508">
    <property type="term" value="P:proteolysis"/>
    <property type="evidence" value="ECO:0007669"/>
    <property type="project" value="UniProtKB-KW"/>
</dbReference>
<feature type="domain" description="Peptidase S8/S53" evidence="9">
    <location>
        <begin position="333"/>
        <end position="426"/>
    </location>
</feature>
<reference evidence="11" key="2">
    <citation type="submission" date="2023-06" db="EMBL/GenBank/DDBJ databases">
        <authorList>
            <person name="Ma L."/>
            <person name="Liu K.-W."/>
            <person name="Li Z."/>
            <person name="Hsiao Y.-Y."/>
            <person name="Qi Y."/>
            <person name="Fu T."/>
            <person name="Tang G."/>
            <person name="Zhang D."/>
            <person name="Sun W.-H."/>
            <person name="Liu D.-K."/>
            <person name="Li Y."/>
            <person name="Chen G.-Z."/>
            <person name="Liu X.-D."/>
            <person name="Liao X.-Y."/>
            <person name="Jiang Y.-T."/>
            <person name="Yu X."/>
            <person name="Hao Y."/>
            <person name="Huang J."/>
            <person name="Zhao X.-W."/>
            <person name="Ke S."/>
            <person name="Chen Y.-Y."/>
            <person name="Wu W.-L."/>
            <person name="Hsu J.-L."/>
            <person name="Lin Y.-F."/>
            <person name="Huang M.-D."/>
            <person name="Li C.-Y."/>
            <person name="Huang L."/>
            <person name="Wang Z.-W."/>
            <person name="Zhao X."/>
            <person name="Zhong W.-Y."/>
            <person name="Peng D.-H."/>
            <person name="Ahmad S."/>
            <person name="Lan S."/>
            <person name="Zhang J.-S."/>
            <person name="Tsai W.-C."/>
            <person name="Van De Peer Y."/>
            <person name="Liu Z.-J."/>
        </authorList>
    </citation>
    <scope>NUCLEOTIDE SEQUENCE</scope>
    <source>
        <strain evidence="11">CP</strain>
        <tissue evidence="11">Leaves</tissue>
    </source>
</reference>
<keyword evidence="5 7" id="KW-0720">Serine protease</keyword>
<evidence type="ECO:0000256" key="4">
    <source>
        <dbReference type="ARBA" id="ARBA00022801"/>
    </source>
</evidence>
<evidence type="ECO:0000256" key="3">
    <source>
        <dbReference type="ARBA" id="ARBA00022729"/>
    </source>
</evidence>
<evidence type="ECO:0000256" key="5">
    <source>
        <dbReference type="ARBA" id="ARBA00022825"/>
    </source>
</evidence>
<comment type="caution">
    <text evidence="6">Lacks conserved residue(s) required for the propagation of feature annotation.</text>
</comment>
<feature type="domain" description="Subtilisin-like protease fibronectin type-III" evidence="10">
    <location>
        <begin position="493"/>
        <end position="587"/>
    </location>
</feature>
<dbReference type="AlphaFoldDB" id="A0AAV9CFP2"/>